<name>A0AA39LVI1_9BILA</name>
<dbReference type="Proteomes" id="UP001175271">
    <property type="component" value="Unassembled WGS sequence"/>
</dbReference>
<dbReference type="EMBL" id="JAUCMV010000003">
    <property type="protein sequence ID" value="KAK0411182.1"/>
    <property type="molecule type" value="Genomic_DNA"/>
</dbReference>
<gene>
    <name evidence="2" type="ORF">QR680_005532</name>
</gene>
<feature type="compositionally biased region" description="Basic and acidic residues" evidence="1">
    <location>
        <begin position="494"/>
        <end position="510"/>
    </location>
</feature>
<feature type="region of interest" description="Disordered" evidence="1">
    <location>
        <begin position="304"/>
        <end position="327"/>
    </location>
</feature>
<dbReference type="AlphaFoldDB" id="A0AA39LVI1"/>
<evidence type="ECO:0000256" key="1">
    <source>
        <dbReference type="SAM" id="MobiDB-lite"/>
    </source>
</evidence>
<sequence>MTKREECVACAEKKRKVSERSSARKRSFSAKGRISIYASPRTPSASVPALNTYYNKRRSSSVPSNGSHRPHFAEDTIVSANRRREPHISKRSPSPSLREDIASGGSSPTPDYTVDDFTIEKCRSAVDLCIRSRKFLRDVRKKVFVTRRDAAKNRGDGSLAGKILEEMEQDILDCRQSSELLQWKFETLRSADLTNVERAVFYVDRIIELSGWQIATIDLLESVERGALSPVRLHEELSKLLKLVAEVREENEERRAALMTPKRSRPKLTPLSASKASRSFTKDHSQMLEDRITAIGAHITHEERSIDMEESPRYSPTDSRAKDTDYDVSSLQDFEVSVRESLSEVPSAHPIDSVVPEAEAVSESIPALVDDARTPSPNAEEEKQLSRYWKIDAVLDEIESPAAGHLTLEGRSIHSLSSLVDESERELDTIAESSKTEAIQSDAAEVEGHEDVVEVGAASIGEEKFELGQGDLATVADSQEVSEIGLDSLAQSENKTEKSTTETTESKSKTESTSQSESTERSTSKSKSTEPSESKGDKRHDAAEEPSISEMDDVQTAMDSSSANLDSIWQSEEGNSFNLSQLNFDSSYGLNSSLRRRTYINGSTMAMVRNSLSPKAKTPPPKQRANARWPSPTKSDGRPKQPEFMDNNDSLTFDLSCELNDVVVPESVIPGLDFDGDLSKQDEETFSVPHTYMVQGQLDVACGRLRKELPSTVEEMYPELTKIAERLLPFVLGKAEEPLTYQNWLAVEKQMDLREQLVMSYESYVDDLCVEVVKKLNLPGELRYSVPLTRFASKAPSTVEELVTLFEAQLKGKLSTINNNSYQESNEEKRGDRVYIDKNKARPETDRFVLDVLMPDCYGKFEQELQEEMHNVDTEESELLTNTTTSSML</sequence>
<proteinExistence type="predicted"/>
<feature type="region of interest" description="Disordered" evidence="1">
    <location>
        <begin position="1"/>
        <end position="33"/>
    </location>
</feature>
<feature type="region of interest" description="Disordered" evidence="1">
    <location>
        <begin position="483"/>
        <end position="563"/>
    </location>
</feature>
<feature type="region of interest" description="Disordered" evidence="1">
    <location>
        <begin position="611"/>
        <end position="649"/>
    </location>
</feature>
<evidence type="ECO:0000313" key="3">
    <source>
        <dbReference type="Proteomes" id="UP001175271"/>
    </source>
</evidence>
<organism evidence="2 3">
    <name type="scientific">Steinernema hermaphroditum</name>
    <dbReference type="NCBI Taxonomy" id="289476"/>
    <lineage>
        <taxon>Eukaryota</taxon>
        <taxon>Metazoa</taxon>
        <taxon>Ecdysozoa</taxon>
        <taxon>Nematoda</taxon>
        <taxon>Chromadorea</taxon>
        <taxon>Rhabditida</taxon>
        <taxon>Tylenchina</taxon>
        <taxon>Panagrolaimomorpha</taxon>
        <taxon>Strongyloidoidea</taxon>
        <taxon>Steinernematidae</taxon>
        <taxon>Steinernema</taxon>
    </lineage>
</organism>
<evidence type="ECO:0000313" key="2">
    <source>
        <dbReference type="EMBL" id="KAK0411182.1"/>
    </source>
</evidence>
<feature type="region of interest" description="Disordered" evidence="1">
    <location>
        <begin position="254"/>
        <end position="283"/>
    </location>
</feature>
<keyword evidence="3" id="KW-1185">Reference proteome</keyword>
<feature type="compositionally biased region" description="Basic and acidic residues" evidence="1">
    <location>
        <begin position="518"/>
        <end position="543"/>
    </location>
</feature>
<feature type="compositionally biased region" description="Basic residues" evidence="1">
    <location>
        <begin position="13"/>
        <end position="28"/>
    </location>
</feature>
<feature type="region of interest" description="Disordered" evidence="1">
    <location>
        <begin position="56"/>
        <end position="109"/>
    </location>
</feature>
<reference evidence="2" key="1">
    <citation type="submission" date="2023-06" db="EMBL/GenBank/DDBJ databases">
        <title>Genomic analysis of the entomopathogenic nematode Steinernema hermaphroditum.</title>
        <authorList>
            <person name="Schwarz E.M."/>
            <person name="Heppert J.K."/>
            <person name="Baniya A."/>
            <person name="Schwartz H.T."/>
            <person name="Tan C.-H."/>
            <person name="Antoshechkin I."/>
            <person name="Sternberg P.W."/>
            <person name="Goodrich-Blair H."/>
            <person name="Dillman A.R."/>
        </authorList>
    </citation>
    <scope>NUCLEOTIDE SEQUENCE</scope>
    <source>
        <strain evidence="2">PS9179</strain>
        <tissue evidence="2">Whole animal</tissue>
    </source>
</reference>
<protein>
    <submittedName>
        <fullName evidence="2">Uncharacterized protein</fullName>
    </submittedName>
</protein>
<accession>A0AA39LVI1</accession>
<comment type="caution">
    <text evidence="2">The sequence shown here is derived from an EMBL/GenBank/DDBJ whole genome shotgun (WGS) entry which is preliminary data.</text>
</comment>